<accession>Q39MI7</accession>
<evidence type="ECO:0000256" key="1">
    <source>
        <dbReference type="SAM" id="MobiDB-lite"/>
    </source>
</evidence>
<dbReference type="AlphaFoldDB" id="Q39MI7"/>
<organism evidence="2 3">
    <name type="scientific">Burkholderia lata (strain ATCC 17760 / DSM 23089 / LMG 22485 / NCIMB 9086 / R18194 / 383)</name>
    <dbReference type="NCBI Taxonomy" id="482957"/>
    <lineage>
        <taxon>Bacteria</taxon>
        <taxon>Pseudomonadati</taxon>
        <taxon>Pseudomonadota</taxon>
        <taxon>Betaproteobacteria</taxon>
        <taxon>Burkholderiales</taxon>
        <taxon>Burkholderiaceae</taxon>
        <taxon>Burkholderia</taxon>
        <taxon>Burkholderia cepacia complex</taxon>
    </lineage>
</organism>
<dbReference type="EMBL" id="CP000150">
    <property type="protein sequence ID" value="ABB06329.1"/>
    <property type="molecule type" value="Genomic_DNA"/>
</dbReference>
<dbReference type="Proteomes" id="UP000002705">
    <property type="component" value="Chromosome 3"/>
</dbReference>
<dbReference type="KEGG" id="bur:Bcep18194_C7285"/>
<dbReference type="HOGENOM" id="CLU_2128784_0_0_4"/>
<evidence type="ECO:0000313" key="2">
    <source>
        <dbReference type="EMBL" id="ABB06329.1"/>
    </source>
</evidence>
<keyword evidence="3" id="KW-1185">Reference proteome</keyword>
<protein>
    <submittedName>
        <fullName evidence="2">Uncharacterized protein</fullName>
    </submittedName>
</protein>
<feature type="region of interest" description="Disordered" evidence="1">
    <location>
        <begin position="60"/>
        <end position="79"/>
    </location>
</feature>
<reference evidence="2" key="1">
    <citation type="submission" date="2009-01" db="EMBL/GenBank/DDBJ databases">
        <title>Complete sequence of chromosome 3 of Burkholderia sp. 383.</title>
        <authorList>
            <consortium name="US DOE Joint Genome Institute"/>
            <person name="Copeland A."/>
            <person name="Lucas S."/>
            <person name="Lapidus A."/>
            <person name="Barry K."/>
            <person name="Detter J.C."/>
            <person name="Glavina T."/>
            <person name="Hammon N."/>
            <person name="Israni S."/>
            <person name="Pitluck S."/>
            <person name="Chain P."/>
            <person name="Malfatti S."/>
            <person name="Shin M."/>
            <person name="Vergez L."/>
            <person name="Schmutz J."/>
            <person name="Larimer F."/>
            <person name="Land M."/>
            <person name="Kyrpides N."/>
            <person name="Lykidis A."/>
            <person name="Richardson P."/>
        </authorList>
    </citation>
    <scope>NUCLEOTIDE SEQUENCE</scope>
    <source>
        <strain evidence="2">383</strain>
    </source>
</reference>
<sequence>MLERGALPPPVDFGGGRPAPFRVPIAGGATTHDYFASPAPNHGPSITRSIASGANCRVMRARRRRPPTREPRPSPAGLHRMQLEHRVSRFRMKSIMRCQRVGFRRSRWLLKVA</sequence>
<gene>
    <name evidence="2" type="ordered locus">Bcep18194_C7285</name>
</gene>
<name>Q39MI7_BURL3</name>
<proteinExistence type="predicted"/>
<evidence type="ECO:0000313" key="3">
    <source>
        <dbReference type="Proteomes" id="UP000002705"/>
    </source>
</evidence>